<evidence type="ECO:0000259" key="6">
    <source>
        <dbReference type="PROSITE" id="PS51671"/>
    </source>
</evidence>
<dbReference type="GO" id="GO:0004794">
    <property type="term" value="F:threonine deaminase activity"/>
    <property type="evidence" value="ECO:0007669"/>
    <property type="project" value="UniProtKB-EC"/>
</dbReference>
<comment type="caution">
    <text evidence="7">The sequence shown here is derived from an EMBL/GenBank/DDBJ whole genome shotgun (WGS) entry which is preliminary data.</text>
</comment>
<name>A0A437J909_9SPHN</name>
<accession>A0A437J909</accession>
<dbReference type="GO" id="GO:0003941">
    <property type="term" value="F:L-serine ammonia-lyase activity"/>
    <property type="evidence" value="ECO:0007669"/>
    <property type="project" value="UniProtKB-EC"/>
</dbReference>
<dbReference type="SUPFAM" id="SSF53686">
    <property type="entry name" value="Tryptophan synthase beta subunit-like PLP-dependent enzymes"/>
    <property type="match status" value="1"/>
</dbReference>
<keyword evidence="4 7" id="KW-0456">Lyase</keyword>
<feature type="domain" description="ACT" evidence="6">
    <location>
        <begin position="326"/>
        <end position="404"/>
    </location>
</feature>
<dbReference type="EC" id="4.3.1.19" evidence="7"/>
<keyword evidence="8" id="KW-1185">Reference proteome</keyword>
<keyword evidence="3" id="KW-0663">Pyridoxal phosphate</keyword>
<dbReference type="InterPro" id="IPR005789">
    <property type="entry name" value="Thr_deHydtase_catblc"/>
</dbReference>
<dbReference type="PROSITE" id="PS51671">
    <property type="entry name" value="ACT"/>
    <property type="match status" value="1"/>
</dbReference>
<reference evidence="7 8" key="1">
    <citation type="submission" date="2019-01" db="EMBL/GenBank/DDBJ databases">
        <authorList>
            <person name="Chen W.-M."/>
        </authorList>
    </citation>
    <scope>NUCLEOTIDE SEQUENCE [LARGE SCALE GENOMIC DNA]</scope>
    <source>
        <strain evidence="7 8">TLA-22</strain>
    </source>
</reference>
<dbReference type="InterPro" id="IPR044561">
    <property type="entry name" value="ACT_ThrD-II-like"/>
</dbReference>
<evidence type="ECO:0000256" key="2">
    <source>
        <dbReference type="ARBA" id="ARBA00010869"/>
    </source>
</evidence>
<proteinExistence type="inferred from homology"/>
<dbReference type="AlphaFoldDB" id="A0A437J909"/>
<evidence type="ECO:0000313" key="7">
    <source>
        <dbReference type="EMBL" id="RVT41987.1"/>
    </source>
</evidence>
<dbReference type="SUPFAM" id="SSF55021">
    <property type="entry name" value="ACT-like"/>
    <property type="match status" value="1"/>
</dbReference>
<dbReference type="OrthoDB" id="9811476at2"/>
<dbReference type="Proteomes" id="UP000282977">
    <property type="component" value="Unassembled WGS sequence"/>
</dbReference>
<dbReference type="InterPro" id="IPR045865">
    <property type="entry name" value="ACT-like_dom_sf"/>
</dbReference>
<dbReference type="PANTHER" id="PTHR48078">
    <property type="entry name" value="THREONINE DEHYDRATASE, MITOCHONDRIAL-RELATED"/>
    <property type="match status" value="1"/>
</dbReference>
<dbReference type="NCBIfam" id="NF005600">
    <property type="entry name" value="PRK07334.1"/>
    <property type="match status" value="1"/>
</dbReference>
<evidence type="ECO:0000256" key="5">
    <source>
        <dbReference type="ARBA" id="ARBA00049406"/>
    </source>
</evidence>
<dbReference type="EMBL" id="RZUL01000002">
    <property type="protein sequence ID" value="RVT41987.1"/>
    <property type="molecule type" value="Genomic_DNA"/>
</dbReference>
<dbReference type="CDD" id="cd04886">
    <property type="entry name" value="ACT_ThrD-II-like"/>
    <property type="match status" value="1"/>
</dbReference>
<dbReference type="InterPro" id="IPR001926">
    <property type="entry name" value="TrpB-like_PALP"/>
</dbReference>
<evidence type="ECO:0000313" key="8">
    <source>
        <dbReference type="Proteomes" id="UP000282977"/>
    </source>
</evidence>
<sequence length="404" mass="41885">MIVTIEDVRAAAARIGSAVERTPFLHSQTLSQLTGADVWLKFENLQFTASFKERGALNCLLTLDAAARARGVVGVSAGNHAQGIAYHARRLGIPATIIMPNGTPRVKVSRTEGFGATVVLHGNSFAEASQAVPDFVARGMTFVHPFDNPAVMAGQGTVALEMMEQGPDLDTMIVAVGGGGLIGGVGAVLAAQDRPIELIGVQSELYPSMAAALGKAAPDIPGGTSVAEGIAVARPGALTLEQARAVIDDMIVVSESAIEDAIALLLQIEKTLCEGAGAAGLAALLAQPDRFRGRRVGLILCGGNIDSRVLIAVLQRHIARAGQLVRLRVTALDNAGPLGRIATLIGDNGGNILDVSHDRVFGHATARAASIDFSLELTDAAQVDDILAALTAHGFPAELMDARR</sequence>
<dbReference type="NCBIfam" id="TIGR01127">
    <property type="entry name" value="ilvA_1Cterm"/>
    <property type="match status" value="1"/>
</dbReference>
<dbReference type="GO" id="GO:0006567">
    <property type="term" value="P:L-threonine catabolic process"/>
    <property type="evidence" value="ECO:0007669"/>
    <property type="project" value="InterPro"/>
</dbReference>
<dbReference type="Pfam" id="PF13291">
    <property type="entry name" value="ACT_4"/>
    <property type="match status" value="1"/>
</dbReference>
<comment type="catalytic activity">
    <reaction evidence="5">
        <text>L-serine = pyruvate + NH4(+)</text>
        <dbReference type="Rhea" id="RHEA:19169"/>
        <dbReference type="ChEBI" id="CHEBI:15361"/>
        <dbReference type="ChEBI" id="CHEBI:28938"/>
        <dbReference type="ChEBI" id="CHEBI:33384"/>
        <dbReference type="EC" id="4.3.1.17"/>
    </reaction>
</comment>
<evidence type="ECO:0000256" key="3">
    <source>
        <dbReference type="ARBA" id="ARBA00022898"/>
    </source>
</evidence>
<dbReference type="GO" id="GO:0006565">
    <property type="term" value="P:L-serine catabolic process"/>
    <property type="evidence" value="ECO:0007669"/>
    <property type="project" value="TreeGrafter"/>
</dbReference>
<dbReference type="GO" id="GO:0009097">
    <property type="term" value="P:isoleucine biosynthetic process"/>
    <property type="evidence" value="ECO:0007669"/>
    <property type="project" value="TreeGrafter"/>
</dbReference>
<gene>
    <name evidence="7" type="ORF">ENE74_06985</name>
</gene>
<evidence type="ECO:0000256" key="1">
    <source>
        <dbReference type="ARBA" id="ARBA00001933"/>
    </source>
</evidence>
<comment type="cofactor">
    <cofactor evidence="1">
        <name>pyridoxal 5'-phosphate</name>
        <dbReference type="ChEBI" id="CHEBI:597326"/>
    </cofactor>
</comment>
<evidence type="ECO:0000256" key="4">
    <source>
        <dbReference type="ARBA" id="ARBA00023239"/>
    </source>
</evidence>
<dbReference type="InterPro" id="IPR036052">
    <property type="entry name" value="TrpB-like_PALP_sf"/>
</dbReference>
<dbReference type="CDD" id="cd01562">
    <property type="entry name" value="Thr-dehyd"/>
    <property type="match status" value="1"/>
</dbReference>
<dbReference type="InterPro" id="IPR002912">
    <property type="entry name" value="ACT_dom"/>
</dbReference>
<dbReference type="InterPro" id="IPR050147">
    <property type="entry name" value="Ser/Thr_Dehydratase"/>
</dbReference>
<dbReference type="Pfam" id="PF00291">
    <property type="entry name" value="PALP"/>
    <property type="match status" value="1"/>
</dbReference>
<dbReference type="Gene3D" id="3.30.70.260">
    <property type="match status" value="1"/>
</dbReference>
<comment type="similarity">
    <text evidence="2">Belongs to the serine/threonine dehydratase family.</text>
</comment>
<dbReference type="FunFam" id="3.40.50.1100:FF:000005">
    <property type="entry name" value="Threonine dehydratase catabolic"/>
    <property type="match status" value="1"/>
</dbReference>
<organism evidence="7 8">
    <name type="scientific">Sphingobium algorifonticola</name>
    <dbReference type="NCBI Taxonomy" id="2008318"/>
    <lineage>
        <taxon>Bacteria</taxon>
        <taxon>Pseudomonadati</taxon>
        <taxon>Pseudomonadota</taxon>
        <taxon>Alphaproteobacteria</taxon>
        <taxon>Sphingomonadales</taxon>
        <taxon>Sphingomonadaceae</taxon>
        <taxon>Sphingobium</taxon>
    </lineage>
</organism>
<dbReference type="Gene3D" id="3.40.50.1100">
    <property type="match status" value="2"/>
</dbReference>
<protein>
    <submittedName>
        <fullName evidence="7">Threonine ammonia-lyase</fullName>
        <ecNumber evidence="7">4.3.1.19</ecNumber>
    </submittedName>
</protein>
<dbReference type="RefSeq" id="WP_127690176.1">
    <property type="nucleotide sequence ID" value="NZ_RZUL01000002.1"/>
</dbReference>
<dbReference type="PANTHER" id="PTHR48078:SF6">
    <property type="entry name" value="L-THREONINE DEHYDRATASE CATABOLIC TDCB"/>
    <property type="match status" value="1"/>
</dbReference>